<keyword evidence="2" id="KW-1185">Reference proteome</keyword>
<gene>
    <name evidence="1" type="ORF">ZOSMA_98G00010</name>
</gene>
<protein>
    <submittedName>
        <fullName evidence="1">Uncharacterized protein</fullName>
    </submittedName>
</protein>
<dbReference type="AlphaFoldDB" id="A0A0K9NJD2"/>
<organism evidence="1 2">
    <name type="scientific">Zostera marina</name>
    <name type="common">Eelgrass</name>
    <dbReference type="NCBI Taxonomy" id="29655"/>
    <lineage>
        <taxon>Eukaryota</taxon>
        <taxon>Viridiplantae</taxon>
        <taxon>Streptophyta</taxon>
        <taxon>Embryophyta</taxon>
        <taxon>Tracheophyta</taxon>
        <taxon>Spermatophyta</taxon>
        <taxon>Magnoliopsida</taxon>
        <taxon>Liliopsida</taxon>
        <taxon>Zosteraceae</taxon>
        <taxon>Zostera</taxon>
    </lineage>
</organism>
<accession>A0A0K9NJD2</accession>
<reference evidence="2" key="1">
    <citation type="journal article" date="2016" name="Nature">
        <title>The genome of the seagrass Zostera marina reveals angiosperm adaptation to the sea.</title>
        <authorList>
            <person name="Olsen J.L."/>
            <person name="Rouze P."/>
            <person name="Verhelst B."/>
            <person name="Lin Y.-C."/>
            <person name="Bayer T."/>
            <person name="Collen J."/>
            <person name="Dattolo E."/>
            <person name="De Paoli E."/>
            <person name="Dittami S."/>
            <person name="Maumus F."/>
            <person name="Michel G."/>
            <person name="Kersting A."/>
            <person name="Lauritano C."/>
            <person name="Lohaus R."/>
            <person name="Toepel M."/>
            <person name="Tonon T."/>
            <person name="Vanneste K."/>
            <person name="Amirebrahimi M."/>
            <person name="Brakel J."/>
            <person name="Bostroem C."/>
            <person name="Chovatia M."/>
            <person name="Grimwood J."/>
            <person name="Jenkins J.W."/>
            <person name="Jueterbock A."/>
            <person name="Mraz A."/>
            <person name="Stam W.T."/>
            <person name="Tice H."/>
            <person name="Bornberg-Bauer E."/>
            <person name="Green P.J."/>
            <person name="Pearson G.A."/>
            <person name="Procaccini G."/>
            <person name="Duarte C.M."/>
            <person name="Schmutz J."/>
            <person name="Reusch T.B.H."/>
            <person name="Van de Peer Y."/>
        </authorList>
    </citation>
    <scope>NUCLEOTIDE SEQUENCE [LARGE SCALE GENOMIC DNA]</scope>
    <source>
        <strain evidence="2">cv. Finnish</strain>
    </source>
</reference>
<dbReference type="EMBL" id="LFYR01002215">
    <property type="protein sequence ID" value="KMZ56177.1"/>
    <property type="molecule type" value="Genomic_DNA"/>
</dbReference>
<evidence type="ECO:0000313" key="2">
    <source>
        <dbReference type="Proteomes" id="UP000036987"/>
    </source>
</evidence>
<evidence type="ECO:0000313" key="1">
    <source>
        <dbReference type="EMBL" id="KMZ56177.1"/>
    </source>
</evidence>
<sequence>MGKSNLLTHSLVALLQQISRAFDGAYKALMKSFTDHNMFENLPYGFRAK</sequence>
<dbReference type="Proteomes" id="UP000036987">
    <property type="component" value="Unassembled WGS sequence"/>
</dbReference>
<name>A0A0K9NJD2_ZOSMR</name>
<dbReference type="OrthoDB" id="1414216at2759"/>
<comment type="caution">
    <text evidence="1">The sequence shown here is derived from an EMBL/GenBank/DDBJ whole genome shotgun (WGS) entry which is preliminary data.</text>
</comment>
<proteinExistence type="predicted"/>